<accession>A0A382CNT0</accession>
<reference evidence="1" key="1">
    <citation type="submission" date="2018-05" db="EMBL/GenBank/DDBJ databases">
        <authorList>
            <person name="Lanie J.A."/>
            <person name="Ng W.-L."/>
            <person name="Kazmierczak K.M."/>
            <person name="Andrzejewski T.M."/>
            <person name="Davidsen T.M."/>
            <person name="Wayne K.J."/>
            <person name="Tettelin H."/>
            <person name="Glass J.I."/>
            <person name="Rusch D."/>
            <person name="Podicherti R."/>
            <person name="Tsui H.-C.T."/>
            <person name="Winkler M.E."/>
        </authorList>
    </citation>
    <scope>NUCLEOTIDE SEQUENCE</scope>
</reference>
<dbReference type="AlphaFoldDB" id="A0A382CNT0"/>
<gene>
    <name evidence="1" type="ORF">METZ01_LOCUS179811</name>
</gene>
<proteinExistence type="predicted"/>
<feature type="non-terminal residue" evidence="1">
    <location>
        <position position="54"/>
    </location>
</feature>
<protein>
    <submittedName>
        <fullName evidence="1">Uncharacterized protein</fullName>
    </submittedName>
</protein>
<evidence type="ECO:0000313" key="1">
    <source>
        <dbReference type="EMBL" id="SVB26957.1"/>
    </source>
</evidence>
<dbReference type="EMBL" id="UINC01035096">
    <property type="protein sequence ID" value="SVB26957.1"/>
    <property type="molecule type" value="Genomic_DNA"/>
</dbReference>
<sequence length="54" mass="6054">MKKKPPFDENSLCSYKYEIHNSVFGKYSANWMDSVNGTIESCAPCIINTFSGIS</sequence>
<name>A0A382CNT0_9ZZZZ</name>
<organism evidence="1">
    <name type="scientific">marine metagenome</name>
    <dbReference type="NCBI Taxonomy" id="408172"/>
    <lineage>
        <taxon>unclassified sequences</taxon>
        <taxon>metagenomes</taxon>
        <taxon>ecological metagenomes</taxon>
    </lineage>
</organism>